<feature type="compositionally biased region" description="Basic and acidic residues" evidence="1">
    <location>
        <begin position="1884"/>
        <end position="1894"/>
    </location>
</feature>
<feature type="region of interest" description="Disordered" evidence="1">
    <location>
        <begin position="1683"/>
        <end position="1702"/>
    </location>
</feature>
<feature type="region of interest" description="Disordered" evidence="1">
    <location>
        <begin position="1884"/>
        <end position="1963"/>
    </location>
</feature>
<comment type="caution">
    <text evidence="3">The sequence shown here is derived from an EMBL/GenBank/DDBJ whole genome shotgun (WGS) entry which is preliminary data.</text>
</comment>
<feature type="region of interest" description="Disordered" evidence="1">
    <location>
        <begin position="988"/>
        <end position="1020"/>
    </location>
</feature>
<dbReference type="PANTHER" id="PTHR48429">
    <property type="entry name" value="AGENET DOMAIN-CONTAINING PROTEIN"/>
    <property type="match status" value="1"/>
</dbReference>
<name>A0AAW1WWA2_RUBAR</name>
<feature type="region of interest" description="Disordered" evidence="1">
    <location>
        <begin position="1215"/>
        <end position="1274"/>
    </location>
</feature>
<dbReference type="Pfam" id="PF05641">
    <property type="entry name" value="Agenet"/>
    <property type="match status" value="1"/>
</dbReference>
<feature type="compositionally biased region" description="Basic and acidic residues" evidence="1">
    <location>
        <begin position="988"/>
        <end position="1009"/>
    </location>
</feature>
<feature type="compositionally biased region" description="Polar residues" evidence="1">
    <location>
        <begin position="468"/>
        <end position="488"/>
    </location>
</feature>
<accession>A0AAW1WWA2</accession>
<keyword evidence="4" id="KW-1185">Reference proteome</keyword>
<feature type="compositionally biased region" description="Polar residues" evidence="1">
    <location>
        <begin position="1612"/>
        <end position="1622"/>
    </location>
</feature>
<proteinExistence type="predicted"/>
<feature type="region of interest" description="Disordered" evidence="1">
    <location>
        <begin position="768"/>
        <end position="790"/>
    </location>
</feature>
<protein>
    <recommendedName>
        <fullName evidence="2">Agenet domain-containing protein</fullName>
    </recommendedName>
</protein>
<feature type="domain" description="Agenet" evidence="2">
    <location>
        <begin position="1962"/>
        <end position="2028"/>
    </location>
</feature>
<feature type="compositionally biased region" description="Polar residues" evidence="1">
    <location>
        <begin position="1146"/>
        <end position="1157"/>
    </location>
</feature>
<feature type="region of interest" description="Disordered" evidence="1">
    <location>
        <begin position="1117"/>
        <end position="1176"/>
    </location>
</feature>
<feature type="compositionally biased region" description="Basic and acidic residues" evidence="1">
    <location>
        <begin position="1683"/>
        <end position="1698"/>
    </location>
</feature>
<feature type="compositionally biased region" description="Polar residues" evidence="1">
    <location>
        <begin position="2332"/>
        <end position="2354"/>
    </location>
</feature>
<feature type="region of interest" description="Disordered" evidence="1">
    <location>
        <begin position="2275"/>
        <end position="2457"/>
    </location>
</feature>
<dbReference type="Proteomes" id="UP001457282">
    <property type="component" value="Unassembled WGS sequence"/>
</dbReference>
<feature type="region of interest" description="Disordered" evidence="1">
    <location>
        <begin position="1582"/>
        <end position="1626"/>
    </location>
</feature>
<feature type="compositionally biased region" description="Basic and acidic residues" evidence="1">
    <location>
        <begin position="1911"/>
        <end position="1929"/>
    </location>
</feature>
<dbReference type="EMBL" id="JBEDUW010000005">
    <property type="protein sequence ID" value="KAK9927585.1"/>
    <property type="molecule type" value="Genomic_DNA"/>
</dbReference>
<dbReference type="SMART" id="SM00743">
    <property type="entry name" value="Agenet"/>
    <property type="match status" value="2"/>
</dbReference>
<gene>
    <name evidence="3" type="ORF">M0R45_024762</name>
</gene>
<dbReference type="PANTHER" id="PTHR48429:SF1">
    <property type="entry name" value="AGENET DOMAIN-CONTAINING PROTEIN"/>
    <property type="match status" value="1"/>
</dbReference>
<feature type="compositionally biased region" description="Polar residues" evidence="1">
    <location>
        <begin position="2444"/>
        <end position="2457"/>
    </location>
</feature>
<evidence type="ECO:0000313" key="4">
    <source>
        <dbReference type="Proteomes" id="UP001457282"/>
    </source>
</evidence>
<feature type="region of interest" description="Disordered" evidence="1">
    <location>
        <begin position="607"/>
        <end position="626"/>
    </location>
</feature>
<evidence type="ECO:0000256" key="1">
    <source>
        <dbReference type="SAM" id="MobiDB-lite"/>
    </source>
</evidence>
<evidence type="ECO:0000313" key="3">
    <source>
        <dbReference type="EMBL" id="KAK9927585.1"/>
    </source>
</evidence>
<feature type="compositionally biased region" description="Basic and acidic residues" evidence="1">
    <location>
        <begin position="2306"/>
        <end position="2322"/>
    </location>
</feature>
<evidence type="ECO:0000259" key="2">
    <source>
        <dbReference type="SMART" id="SM00743"/>
    </source>
</evidence>
<dbReference type="CDD" id="cd20405">
    <property type="entry name" value="Tudor_Agenet_AtDUF_rpt1_3"/>
    <property type="match status" value="1"/>
</dbReference>
<feature type="compositionally biased region" description="Low complexity" evidence="1">
    <location>
        <begin position="2427"/>
        <end position="2437"/>
    </location>
</feature>
<organism evidence="3 4">
    <name type="scientific">Rubus argutus</name>
    <name type="common">Southern blackberry</name>
    <dbReference type="NCBI Taxonomy" id="59490"/>
    <lineage>
        <taxon>Eukaryota</taxon>
        <taxon>Viridiplantae</taxon>
        <taxon>Streptophyta</taxon>
        <taxon>Embryophyta</taxon>
        <taxon>Tracheophyta</taxon>
        <taxon>Spermatophyta</taxon>
        <taxon>Magnoliopsida</taxon>
        <taxon>eudicotyledons</taxon>
        <taxon>Gunneridae</taxon>
        <taxon>Pentapetalae</taxon>
        <taxon>rosids</taxon>
        <taxon>fabids</taxon>
        <taxon>Rosales</taxon>
        <taxon>Rosaceae</taxon>
        <taxon>Rosoideae</taxon>
        <taxon>Rosoideae incertae sedis</taxon>
        <taxon>Rubus</taxon>
    </lineage>
</organism>
<reference evidence="3 4" key="1">
    <citation type="journal article" date="2023" name="G3 (Bethesda)">
        <title>A chromosome-length genome assembly and annotation of blackberry (Rubus argutus, cv. 'Hillquist').</title>
        <authorList>
            <person name="Bruna T."/>
            <person name="Aryal R."/>
            <person name="Dudchenko O."/>
            <person name="Sargent D.J."/>
            <person name="Mead D."/>
            <person name="Buti M."/>
            <person name="Cavallini A."/>
            <person name="Hytonen T."/>
            <person name="Andres J."/>
            <person name="Pham M."/>
            <person name="Weisz D."/>
            <person name="Mascagni F."/>
            <person name="Usai G."/>
            <person name="Natali L."/>
            <person name="Bassil N."/>
            <person name="Fernandez G.E."/>
            <person name="Lomsadze A."/>
            <person name="Armour M."/>
            <person name="Olukolu B."/>
            <person name="Poorten T."/>
            <person name="Britton C."/>
            <person name="Davik J."/>
            <person name="Ashrafi H."/>
            <person name="Aiden E.L."/>
            <person name="Borodovsky M."/>
            <person name="Worthington M."/>
        </authorList>
    </citation>
    <scope>NUCLEOTIDE SEQUENCE [LARGE SCALE GENOMIC DNA]</scope>
    <source>
        <strain evidence="3">PI 553951</strain>
    </source>
</reference>
<feature type="compositionally biased region" description="Polar residues" evidence="1">
    <location>
        <begin position="2394"/>
        <end position="2404"/>
    </location>
</feature>
<feature type="compositionally biased region" description="Polar residues" evidence="1">
    <location>
        <begin position="613"/>
        <end position="623"/>
    </location>
</feature>
<feature type="compositionally biased region" description="Basic and acidic residues" evidence="1">
    <location>
        <begin position="768"/>
        <end position="786"/>
    </location>
</feature>
<dbReference type="InterPro" id="IPR055274">
    <property type="entry name" value="SWO1"/>
</dbReference>
<sequence length="2457" mass="263066">MDYDDNDFQSQNLHLAGEGSTNCPPVLQPYGLPKFDFDDSLQGHLRFDSLVETEVFLGIESSEANNWIEDFSRGSSGIEFSSGAVESCSISRRNNVWSEATSSESVEMLLKSVGQEEIIPAHTIFEESDAGKEVGCVKQMEPNLKNDDNILSEIGAVTDLQSTLLPDEITGNLSVDVGDQPQLEDSSQTQEVELPVDGNASVLDPNSVSDQDRLHVTKGSLFADEKCNDVNTMEFDNLVDVPPDEKPHEDSSALEMQVDNMLTSVQNIITSSDELNNQDAPHNMMETSERNPGSHVVSIDIQCRNEKAVEQGTCHLEKPHYFVLEAKSVEKENANEDSVLDVQEAGNMIPQGDSILHTVGGCRDGECPGVVAETNKCEDMVVFKETAVGGNQSKSNTHELSPTYKNDTGYANELMNSLAGNSSGLDPILKGDSDLHSVDRCSDRESPEVLDETNKYEDVKDTDAGGYQSKSNTDELSQMASRSDSGFEYSNSNAGLLSGLDPILKGDSDLHTVDVCSDKECPEVPAETNKCEHMVLVKDTDIGGDQSKVCTHDLSPMTYRSDTGNAVDSVSSSVNPILRTDNDLPMVDGCSERKCPDVAAETTKCEVKGTDTGGDQSNVNPHDSSPMAYRSDIGYADEVRNSNSGISSSLDPRVKMISGKSTNEDAIESGGQPDIEIFDRTSEAPVSVIEEIEVLKGGNDENLVVHSNLTATGSSAEMISEVHVTGASKSPHDGLGVSAEELNVDSCASPSILGESAQTCNENEVYEEGKSGECDQDLSHSEKDSTKFPSESNSIVLEVDGSVGKGVGSSSFCEDTTEKELIVPTLKHEVDGNASVADAPSESCNLASCGTIDAVPVSSESGATSDIHNLSVVQAAPSPAVGSHSDNKEETAIKISKDANLSCTVSPPMVEVETAPGPVCEAEKGASCETAGQLFCKKLDQSLPISVSCNTESQREPGTAVADEISKRSTTDNFVQCEVSVKKVNDAEAHDGATTENKSTAEDKSEKASAEPNMNCDGNVTQLVPSPLVLMCDSTGKKALEDSGTTEVSGDKTCAEAVVPNINRESSDKSDAFRNFEAPLPETHVKFGALESCERSTDPNQPDCGSPKVFGTIETSEAKREKGNVKGLTNQNAPDSNVVGDGGKHFSNSSNPTGNDLSNDKRYGTSDVSSFADFPKGNDANSSQAFPALPAFKIVEGSQTNSGSAQMDANISQEISRGGPQVSDGEIATGGSKGSTERKRRRAPSKGLGKESAKKGTVKATTPMRQAERGDKSSSVSLTKSGIFQFAQPSEIQYYGLVDSSSKTYSILTSSTSTLPDLNSSAPPSLVFQQPFTDLQQVQLRAQIFVYGALIQGTAPEEAYMVSAFGGPEGGRNIWENAWRVCIERLQSQKSTPINPETPLQSSSDVRFTGARVPDHVVKQSAFQGKAISSAVGRASTKGILPTASPMIPISSPLWSIPTPAREDPQYSVVPRGSAMEYQQAHTALHSFQTSPIRNIVGHNASWMSQSSFRGPWVASPESSAAEASIHFSAFPSTESVLLTPVKETTVPQVSSIKHAPSGLAGQTGGTTSVFAGVSPLLDPKKVAAASPGEPSSQPRSRKRKKISDSKELGNITLQPQSQPESALTRAVTSSVSTSVAVTTPITFVPKAMPEKLVMSVSSMPSSDHLKKADLGLGQKATLSEETLSKAKEARQQAEEASAHAAAAVSHSQEIWNQLDKQKNSRLISDSEAKLASAAVAVAAAAAVAKAAAAAANVASNAALQAVLMAEEAYGNPSESMRNFGTDGVNALELATPASFFRVEDGTNSSSSILVAAREAARRRVEAASAASKRAENMDAIVKAAELAAEAVSQAGTVVAMGDPLPLSELVKAGPEGYWKVPKVSSEMVKKSNDRMREQSNLYTLGEDSDTSARQLEERQSEKKETQITEHKKLPTVGEKVTETIKSASPTAENDFEETAQASKDSSILEGSQVEVFKDGGGFGVGWFTATVLSLLDGNAYVCYTELQSDEGSEKLQEWVSLDGKEDKPPKIRVARLLTPSLEKTRKRRREAMADYTWSVGDKVDAWIQNSWWEGVVTEKNKKDETILKVHFPAQGETSHVKAWHLRPSLIWKDGEWVEWSSVRNDCSSMEDGMPQEKRIKLGSPTVEAKGKDKTLKSNVVDSGKPEEPRLLSLSANEKVFNIGKNTRTENKPDAARTNRTGLQKEGSVKFGIPKPKRKFMDVSKHYVANQSNKVNEANDSVKFAKYLMPQASGFRALKNTSKIDTKDKEVAESKLKGLKSEKQRSMMDKTVPQKDNLLTDLVSAPDGSSKMDHTRKIRDSVRHAEGLSGKRNILETGSSYSSDGRAQGPVTFSSRTPSDFPFSKKVSSSTAKSERGNKGNFAPAGGKLGKIEEDKGTSSNPANSTSEVVEPRRSNRRIQPTSRLLEGLQSSLSISKIPSVSHDKGARSQNRNASRGSNHD</sequence>
<feature type="compositionally biased region" description="Basic and acidic residues" evidence="1">
    <location>
        <begin position="2275"/>
        <end position="2284"/>
    </location>
</feature>
<feature type="region of interest" description="Disordered" evidence="1">
    <location>
        <begin position="2141"/>
        <end position="2163"/>
    </location>
</feature>
<dbReference type="InterPro" id="IPR014002">
    <property type="entry name" value="Agenet_dom_plant"/>
</dbReference>
<dbReference type="InterPro" id="IPR008395">
    <property type="entry name" value="Agenet-like_dom"/>
</dbReference>
<feature type="domain" description="Agenet" evidence="2">
    <location>
        <begin position="2052"/>
        <end position="2110"/>
    </location>
</feature>
<feature type="region of interest" description="Disordered" evidence="1">
    <location>
        <begin position="458"/>
        <end position="488"/>
    </location>
</feature>